<evidence type="ECO:0000313" key="6">
    <source>
        <dbReference type="EMBL" id="KIL65147.1"/>
    </source>
</evidence>
<proteinExistence type="inferred from homology"/>
<dbReference type="Proteomes" id="UP000054549">
    <property type="component" value="Unassembled WGS sequence"/>
</dbReference>
<dbReference type="PANTHER" id="PTHR45856">
    <property type="entry name" value="ALPHA/BETA-HYDROLASES SUPERFAMILY PROTEIN"/>
    <property type="match status" value="1"/>
</dbReference>
<dbReference type="EMBL" id="KN818244">
    <property type="protein sequence ID" value="KIL65147.1"/>
    <property type="molecule type" value="Genomic_DNA"/>
</dbReference>
<accession>A0A0C2WTT5</accession>
<dbReference type="OrthoDB" id="426718at2759"/>
<dbReference type="InParanoid" id="A0A0C2WTT5"/>
<evidence type="ECO:0000256" key="3">
    <source>
        <dbReference type="ARBA" id="ARBA00047591"/>
    </source>
</evidence>
<evidence type="ECO:0000259" key="5">
    <source>
        <dbReference type="Pfam" id="PF01764"/>
    </source>
</evidence>
<keyword evidence="7" id="KW-1185">Reference proteome</keyword>
<dbReference type="Gene3D" id="3.40.50.1820">
    <property type="entry name" value="alpha/beta hydrolase"/>
    <property type="match status" value="1"/>
</dbReference>
<comment type="catalytic activity">
    <reaction evidence="3">
        <text>a diacylglycerol + H2O = a monoacylglycerol + a fatty acid + H(+)</text>
        <dbReference type="Rhea" id="RHEA:32731"/>
        <dbReference type="ChEBI" id="CHEBI:15377"/>
        <dbReference type="ChEBI" id="CHEBI:15378"/>
        <dbReference type="ChEBI" id="CHEBI:17408"/>
        <dbReference type="ChEBI" id="CHEBI:18035"/>
        <dbReference type="ChEBI" id="CHEBI:28868"/>
    </reaction>
</comment>
<comment type="similarity">
    <text evidence="2">Belongs to the AB hydrolase superfamily. Lipase family. Class 3 subfamily.</text>
</comment>
<dbReference type="GO" id="GO:0006629">
    <property type="term" value="P:lipid metabolic process"/>
    <property type="evidence" value="ECO:0007669"/>
    <property type="project" value="InterPro"/>
</dbReference>
<dbReference type="HOGENOM" id="CLU_038588_0_0_1"/>
<dbReference type="STRING" id="946122.A0A0C2WTT5"/>
<feature type="domain" description="Fungal lipase-type" evidence="5">
    <location>
        <begin position="108"/>
        <end position="257"/>
    </location>
</feature>
<comment type="catalytic activity">
    <reaction evidence="4">
        <text>a monoacylglycerol + H2O = glycerol + a fatty acid + H(+)</text>
        <dbReference type="Rhea" id="RHEA:15245"/>
        <dbReference type="ChEBI" id="CHEBI:15377"/>
        <dbReference type="ChEBI" id="CHEBI:15378"/>
        <dbReference type="ChEBI" id="CHEBI:17408"/>
        <dbReference type="ChEBI" id="CHEBI:17754"/>
        <dbReference type="ChEBI" id="CHEBI:28868"/>
    </reaction>
</comment>
<dbReference type="AlphaFoldDB" id="A0A0C2WTT5"/>
<dbReference type="Pfam" id="PF01764">
    <property type="entry name" value="Lipase_3"/>
    <property type="match status" value="1"/>
</dbReference>
<evidence type="ECO:0000313" key="7">
    <source>
        <dbReference type="Proteomes" id="UP000054549"/>
    </source>
</evidence>
<feature type="non-terminal residue" evidence="6">
    <location>
        <position position="1"/>
    </location>
</feature>
<dbReference type="PANTHER" id="PTHR45856:SF24">
    <property type="entry name" value="FUNGAL LIPASE-LIKE DOMAIN-CONTAINING PROTEIN"/>
    <property type="match status" value="1"/>
</dbReference>
<dbReference type="InterPro" id="IPR002921">
    <property type="entry name" value="Fungal_lipase-type"/>
</dbReference>
<gene>
    <name evidence="6" type="ORF">M378DRAFT_77319</name>
</gene>
<dbReference type="InterPro" id="IPR029058">
    <property type="entry name" value="AB_hydrolase_fold"/>
</dbReference>
<keyword evidence="1" id="KW-1015">Disulfide bond</keyword>
<dbReference type="SUPFAM" id="SSF53474">
    <property type="entry name" value="alpha/beta-Hydrolases"/>
    <property type="match status" value="1"/>
</dbReference>
<name>A0A0C2WTT5_AMAMK</name>
<evidence type="ECO:0000256" key="4">
    <source>
        <dbReference type="ARBA" id="ARBA00048461"/>
    </source>
</evidence>
<organism evidence="6 7">
    <name type="scientific">Amanita muscaria (strain Koide BX008)</name>
    <dbReference type="NCBI Taxonomy" id="946122"/>
    <lineage>
        <taxon>Eukaryota</taxon>
        <taxon>Fungi</taxon>
        <taxon>Dikarya</taxon>
        <taxon>Basidiomycota</taxon>
        <taxon>Agaricomycotina</taxon>
        <taxon>Agaricomycetes</taxon>
        <taxon>Agaricomycetidae</taxon>
        <taxon>Agaricales</taxon>
        <taxon>Pluteineae</taxon>
        <taxon>Amanitaceae</taxon>
        <taxon>Amanita</taxon>
    </lineage>
</organism>
<evidence type="ECO:0000256" key="2">
    <source>
        <dbReference type="ARBA" id="ARBA00043996"/>
    </source>
</evidence>
<evidence type="ECO:0000256" key="1">
    <source>
        <dbReference type="ARBA" id="ARBA00023157"/>
    </source>
</evidence>
<sequence>LTDEQRKTLASEKEDNFRWLARLFATYSDYKLGDADLVSKDVSREVTEYGDAVPVDTLIKNFTVLHQVGYPLEHYDALGDCELIDSVRGTVGDLPALVLFRPRACQLVVSISGTASLLQALYDLRMTKTAHPSGCGAVHSGFWALYCGLKDQLMERIWCTIEERHPVGLIFTGHSMGGSLAYLLLLDFLAKELSQEHSILSTLTLRIAIIGAPRAGDAKLVNYFHSLLKQYRERFKIDVTEYSVQGYNDGIPAVPPPKMGFRHFCQAPLFTGGGKLYRTPASNQSQAMFYPPEDTMQLFPMGGHNYYNGRDLESFRQRTAWLAKADIEKLGWQSRYETTRSMDPSQ</sequence>
<dbReference type="InterPro" id="IPR051218">
    <property type="entry name" value="Sec_MonoDiacylglyc_Lipase"/>
</dbReference>
<reference evidence="6 7" key="1">
    <citation type="submission" date="2014-04" db="EMBL/GenBank/DDBJ databases">
        <title>Evolutionary Origins and Diversification of the Mycorrhizal Mutualists.</title>
        <authorList>
            <consortium name="DOE Joint Genome Institute"/>
            <consortium name="Mycorrhizal Genomics Consortium"/>
            <person name="Kohler A."/>
            <person name="Kuo A."/>
            <person name="Nagy L.G."/>
            <person name="Floudas D."/>
            <person name="Copeland A."/>
            <person name="Barry K.W."/>
            <person name="Cichocki N."/>
            <person name="Veneault-Fourrey C."/>
            <person name="LaButti K."/>
            <person name="Lindquist E.A."/>
            <person name="Lipzen A."/>
            <person name="Lundell T."/>
            <person name="Morin E."/>
            <person name="Murat C."/>
            <person name="Riley R."/>
            <person name="Ohm R."/>
            <person name="Sun H."/>
            <person name="Tunlid A."/>
            <person name="Henrissat B."/>
            <person name="Grigoriev I.V."/>
            <person name="Hibbett D.S."/>
            <person name="Martin F."/>
        </authorList>
    </citation>
    <scope>NUCLEOTIDE SEQUENCE [LARGE SCALE GENOMIC DNA]</scope>
    <source>
        <strain evidence="6 7">Koide BX008</strain>
    </source>
</reference>
<protein>
    <recommendedName>
        <fullName evidence="5">Fungal lipase-type domain-containing protein</fullName>
    </recommendedName>
</protein>